<evidence type="ECO:0000313" key="1">
    <source>
        <dbReference type="EMBL" id="KYK54714.1"/>
    </source>
</evidence>
<dbReference type="STRING" id="98403.A0A151GCD0"/>
<comment type="caution">
    <text evidence="1">The sequence shown here is derived from an EMBL/GenBank/DDBJ whole genome shotgun (WGS) entry which is preliminary data.</text>
</comment>
<dbReference type="GeneID" id="63719317"/>
<accession>A0A151GCD0</accession>
<proteinExistence type="predicted"/>
<gene>
    <name evidence="1" type="ORF">DCS_06674</name>
</gene>
<dbReference type="AlphaFoldDB" id="A0A151GCD0"/>
<dbReference type="EMBL" id="LAYC01000003">
    <property type="protein sequence ID" value="KYK54714.1"/>
    <property type="molecule type" value="Genomic_DNA"/>
</dbReference>
<dbReference type="RefSeq" id="XP_040654066.1">
    <property type="nucleotide sequence ID" value="XM_040803962.1"/>
</dbReference>
<protein>
    <submittedName>
        <fullName evidence="1">Uncharacterized protein</fullName>
    </submittedName>
</protein>
<sequence>MAPSPADMENWWLTVGIDALSRLVDRRRLAHKPCECGYLQAIHRKLRAFDNDPELEKSARAHMATICRASNTPPPITGFNPRRTMNEVIRSIFRHLDHGAIEFSRALLGLEHLDRVELHRLHLLAFTRAAMYDGGAGSRVRVAHDPRLIEELHRQASFRYRQFYMGFRACILVDTLSPRRQVRTPAQAMARLNALFPPFAISEAFGDGHLIPCSNGLRDSLRFSIYEHLMGDAPLSDARQRAVSIKVFAWCDIPGYPQA</sequence>
<organism evidence="1 2">
    <name type="scientific">Drechmeria coniospora</name>
    <name type="common">Nematophagous fungus</name>
    <name type="synonym">Meria coniospora</name>
    <dbReference type="NCBI Taxonomy" id="98403"/>
    <lineage>
        <taxon>Eukaryota</taxon>
        <taxon>Fungi</taxon>
        <taxon>Dikarya</taxon>
        <taxon>Ascomycota</taxon>
        <taxon>Pezizomycotina</taxon>
        <taxon>Sordariomycetes</taxon>
        <taxon>Hypocreomycetidae</taxon>
        <taxon>Hypocreales</taxon>
        <taxon>Ophiocordycipitaceae</taxon>
        <taxon>Drechmeria</taxon>
    </lineage>
</organism>
<reference evidence="1 2" key="1">
    <citation type="journal article" date="2016" name="Sci. Rep.">
        <title>Insights into Adaptations to a Near-Obligate Nematode Endoparasitic Lifestyle from the Finished Genome of Drechmeria coniospora.</title>
        <authorList>
            <person name="Zhang L."/>
            <person name="Zhou Z."/>
            <person name="Guo Q."/>
            <person name="Fokkens L."/>
            <person name="Miskei M."/>
            <person name="Pocsi I."/>
            <person name="Zhang W."/>
            <person name="Chen M."/>
            <person name="Wang L."/>
            <person name="Sun Y."/>
            <person name="Donzelli B.G."/>
            <person name="Gibson D.M."/>
            <person name="Nelson D.R."/>
            <person name="Luo J.G."/>
            <person name="Rep M."/>
            <person name="Liu H."/>
            <person name="Yang S."/>
            <person name="Wang J."/>
            <person name="Krasnoff S.B."/>
            <person name="Xu Y."/>
            <person name="Molnar I."/>
            <person name="Lin M."/>
        </authorList>
    </citation>
    <scope>NUCLEOTIDE SEQUENCE [LARGE SCALE GENOMIC DNA]</scope>
    <source>
        <strain evidence="1 2">ARSEF 6962</strain>
    </source>
</reference>
<evidence type="ECO:0000313" key="2">
    <source>
        <dbReference type="Proteomes" id="UP000076580"/>
    </source>
</evidence>
<dbReference type="InParanoid" id="A0A151GCD0"/>
<name>A0A151GCD0_DRECN</name>
<dbReference type="Proteomes" id="UP000076580">
    <property type="component" value="Chromosome 03"/>
</dbReference>
<keyword evidence="2" id="KW-1185">Reference proteome</keyword>